<evidence type="ECO:0000256" key="1">
    <source>
        <dbReference type="ARBA" id="ARBA00004167"/>
    </source>
</evidence>
<sequence length="212" mass="23525">MTAKDCGHHHDHRKTLYRNICAALIALVLLVLFTILLIFLILRPTKPKFILIDATVYAFKVSAPNFLSTTLQVTLSSRNPNDHVGIFYDRVDVYATYRGQQITLPTMLPPTYQGHKDVDVWSPFVYGNEVPVAPYVAAALGEDQVTGRVLVNVKVDGRVRWKVGTWVSGRYHLNVNCPAYIVFGGNRVNSGGGIAVESGVKFQLVQSCHVDV</sequence>
<dbReference type="GO" id="GO:0098542">
    <property type="term" value="P:defense response to other organism"/>
    <property type="evidence" value="ECO:0007669"/>
    <property type="project" value="InterPro"/>
</dbReference>
<feature type="domain" description="Late embryogenesis abundant protein LEA-2 subgroup" evidence="6">
    <location>
        <begin position="74"/>
        <end position="177"/>
    </location>
</feature>
<evidence type="ECO:0000256" key="5">
    <source>
        <dbReference type="SAM" id="Phobius"/>
    </source>
</evidence>
<dbReference type="EMBL" id="WJXA01000013">
    <property type="protein sequence ID" value="KAF7120044.1"/>
    <property type="molecule type" value="Genomic_DNA"/>
</dbReference>
<dbReference type="GO" id="GO:0005886">
    <property type="term" value="C:plasma membrane"/>
    <property type="evidence" value="ECO:0007669"/>
    <property type="project" value="TreeGrafter"/>
</dbReference>
<proteinExistence type="predicted"/>
<evidence type="ECO:0000256" key="3">
    <source>
        <dbReference type="ARBA" id="ARBA00022989"/>
    </source>
</evidence>
<dbReference type="Proteomes" id="UP000626092">
    <property type="component" value="Unassembled WGS sequence"/>
</dbReference>
<dbReference type="GO" id="GO:0009506">
    <property type="term" value="C:plasmodesma"/>
    <property type="evidence" value="ECO:0007669"/>
    <property type="project" value="TreeGrafter"/>
</dbReference>
<keyword evidence="3 5" id="KW-1133">Transmembrane helix</keyword>
<dbReference type="AlphaFoldDB" id="A0A834FYQ7"/>
<dbReference type="PANTHER" id="PTHR31415:SF166">
    <property type="entry name" value="LATE EMBRYOGENESIS ABUNDANT (LEA) HYDROXYPROLINE-RICH GLYCOPROTEIN FAMILY"/>
    <property type="match status" value="1"/>
</dbReference>
<dbReference type="InterPro" id="IPR004864">
    <property type="entry name" value="LEA_2"/>
</dbReference>
<evidence type="ECO:0000313" key="8">
    <source>
        <dbReference type="Proteomes" id="UP000626092"/>
    </source>
</evidence>
<name>A0A834FYQ7_RHOSS</name>
<dbReference type="PANTHER" id="PTHR31415">
    <property type="entry name" value="OS05G0367900 PROTEIN"/>
    <property type="match status" value="1"/>
</dbReference>
<evidence type="ECO:0000256" key="2">
    <source>
        <dbReference type="ARBA" id="ARBA00022692"/>
    </source>
</evidence>
<comment type="caution">
    <text evidence="7">The sequence shown here is derived from an EMBL/GenBank/DDBJ whole genome shotgun (WGS) entry which is preliminary data.</text>
</comment>
<keyword evidence="8" id="KW-1185">Reference proteome</keyword>
<comment type="subcellular location">
    <subcellularLocation>
        <location evidence="1">Membrane</location>
        <topology evidence="1">Single-pass membrane protein</topology>
    </subcellularLocation>
</comment>
<evidence type="ECO:0000259" key="6">
    <source>
        <dbReference type="Pfam" id="PF03168"/>
    </source>
</evidence>
<evidence type="ECO:0000256" key="4">
    <source>
        <dbReference type="ARBA" id="ARBA00023136"/>
    </source>
</evidence>
<feature type="transmembrane region" description="Helical" evidence="5">
    <location>
        <begin position="20"/>
        <end position="42"/>
    </location>
</feature>
<accession>A0A834FYQ7</accession>
<reference evidence="7" key="1">
    <citation type="submission" date="2019-11" db="EMBL/GenBank/DDBJ databases">
        <authorList>
            <person name="Liu Y."/>
            <person name="Hou J."/>
            <person name="Li T.-Q."/>
            <person name="Guan C.-H."/>
            <person name="Wu X."/>
            <person name="Wu H.-Z."/>
            <person name="Ling F."/>
            <person name="Zhang R."/>
            <person name="Shi X.-G."/>
            <person name="Ren J.-P."/>
            <person name="Chen E.-F."/>
            <person name="Sun J.-M."/>
        </authorList>
    </citation>
    <scope>NUCLEOTIDE SEQUENCE</scope>
    <source>
        <strain evidence="7">Adult_tree_wgs_1</strain>
        <tissue evidence="7">Leaves</tissue>
    </source>
</reference>
<keyword evidence="2 5" id="KW-0812">Transmembrane</keyword>
<dbReference type="Pfam" id="PF03168">
    <property type="entry name" value="LEA_2"/>
    <property type="match status" value="1"/>
</dbReference>
<keyword evidence="4 5" id="KW-0472">Membrane</keyword>
<dbReference type="OrthoDB" id="1426517at2759"/>
<dbReference type="InterPro" id="IPR044839">
    <property type="entry name" value="NDR1-like"/>
</dbReference>
<gene>
    <name evidence="7" type="ORF">RHSIM_Rhsim13G0195500</name>
</gene>
<evidence type="ECO:0000313" key="7">
    <source>
        <dbReference type="EMBL" id="KAF7120044.1"/>
    </source>
</evidence>
<organism evidence="7 8">
    <name type="scientific">Rhododendron simsii</name>
    <name type="common">Sims's rhododendron</name>
    <dbReference type="NCBI Taxonomy" id="118357"/>
    <lineage>
        <taxon>Eukaryota</taxon>
        <taxon>Viridiplantae</taxon>
        <taxon>Streptophyta</taxon>
        <taxon>Embryophyta</taxon>
        <taxon>Tracheophyta</taxon>
        <taxon>Spermatophyta</taxon>
        <taxon>Magnoliopsida</taxon>
        <taxon>eudicotyledons</taxon>
        <taxon>Gunneridae</taxon>
        <taxon>Pentapetalae</taxon>
        <taxon>asterids</taxon>
        <taxon>Ericales</taxon>
        <taxon>Ericaceae</taxon>
        <taxon>Ericoideae</taxon>
        <taxon>Rhodoreae</taxon>
        <taxon>Rhododendron</taxon>
    </lineage>
</organism>
<protein>
    <recommendedName>
        <fullName evidence="6">Late embryogenesis abundant protein LEA-2 subgroup domain-containing protein</fullName>
    </recommendedName>
</protein>